<feature type="region of interest" description="Disordered" evidence="5">
    <location>
        <begin position="115"/>
        <end position="144"/>
    </location>
</feature>
<comment type="similarity">
    <text evidence="2">Belongs to the histone-like protein H-NS family.</text>
</comment>
<proteinExistence type="inferred from homology"/>
<dbReference type="Pfam" id="PF00816">
    <property type="entry name" value="Histone_HNS"/>
    <property type="match status" value="3"/>
</dbReference>
<organism evidence="7 8">
    <name type="scientific">Paraburkholderia hospita</name>
    <dbReference type="NCBI Taxonomy" id="169430"/>
    <lineage>
        <taxon>Bacteria</taxon>
        <taxon>Pseudomonadati</taxon>
        <taxon>Pseudomonadota</taxon>
        <taxon>Betaproteobacteria</taxon>
        <taxon>Burkholderiales</taxon>
        <taxon>Burkholderiaceae</taxon>
        <taxon>Paraburkholderia</taxon>
    </lineage>
</organism>
<feature type="compositionally biased region" description="Low complexity" evidence="5">
    <location>
        <begin position="120"/>
        <end position="135"/>
    </location>
</feature>
<feature type="domain" description="DNA-binding protein H-NS-like C-terminal" evidence="6">
    <location>
        <begin position="66"/>
        <end position="106"/>
    </location>
</feature>
<dbReference type="InterPro" id="IPR027444">
    <property type="entry name" value="H-NS_C_dom"/>
</dbReference>
<dbReference type="Proteomes" id="UP000004980">
    <property type="component" value="Unassembled WGS sequence"/>
</dbReference>
<keyword evidence="4" id="KW-0238">DNA-binding</keyword>
<dbReference type="Gene3D" id="4.10.430.30">
    <property type="match status" value="3"/>
</dbReference>
<evidence type="ECO:0000256" key="3">
    <source>
        <dbReference type="ARBA" id="ARBA00022490"/>
    </source>
</evidence>
<feature type="domain" description="DNA-binding protein H-NS-like C-terminal" evidence="6">
    <location>
        <begin position="203"/>
        <end position="243"/>
    </location>
</feature>
<gene>
    <name evidence="7" type="ORF">WQE_28809</name>
</gene>
<dbReference type="PANTHER" id="PTHR38097">
    <property type="match status" value="1"/>
</dbReference>
<comment type="subcellular location">
    <subcellularLocation>
        <location evidence="1">Cytoplasm</location>
        <location evidence="1">Nucleoid</location>
    </subcellularLocation>
</comment>
<keyword evidence="3" id="KW-0963">Cytoplasm</keyword>
<feature type="region of interest" description="Disordered" evidence="5">
    <location>
        <begin position="184"/>
        <end position="226"/>
    </location>
</feature>
<evidence type="ECO:0000313" key="7">
    <source>
        <dbReference type="EMBL" id="EIM97561.1"/>
    </source>
</evidence>
<evidence type="ECO:0000256" key="5">
    <source>
        <dbReference type="SAM" id="MobiDB-lite"/>
    </source>
</evidence>
<evidence type="ECO:0000313" key="8">
    <source>
        <dbReference type="Proteomes" id="UP000004980"/>
    </source>
</evidence>
<reference evidence="7 8" key="1">
    <citation type="journal article" date="2012" name="J. Bacteriol.">
        <title>Draft Genome Sequence of the Soil Bacterium Burkholderia terrae Strain BS001, Which Interacts with Fungal Surface Structures.</title>
        <authorList>
            <person name="Nazir R."/>
            <person name="Hansen M.A."/>
            <person name="Sorensen S."/>
            <person name="van Elsas J.D."/>
        </authorList>
    </citation>
    <scope>NUCLEOTIDE SEQUENCE [LARGE SCALE GENOMIC DNA]</scope>
    <source>
        <strain evidence="7 8">BS001</strain>
    </source>
</reference>
<evidence type="ECO:0000256" key="4">
    <source>
        <dbReference type="ARBA" id="ARBA00023125"/>
    </source>
</evidence>
<keyword evidence="8" id="KW-1185">Reference proteome</keyword>
<dbReference type="SMART" id="SM00528">
    <property type="entry name" value="HNS"/>
    <property type="match status" value="3"/>
</dbReference>
<accession>A0ABN0FFV0</accession>
<evidence type="ECO:0000256" key="1">
    <source>
        <dbReference type="ARBA" id="ARBA00004453"/>
    </source>
</evidence>
<dbReference type="PANTHER" id="PTHR38097:SF2">
    <property type="entry name" value="DNA-BINDING PROTEIN STPA"/>
    <property type="match status" value="1"/>
</dbReference>
<feature type="domain" description="DNA-binding protein H-NS-like C-terminal" evidence="6">
    <location>
        <begin position="126"/>
        <end position="166"/>
    </location>
</feature>
<sequence>MATLESLQAKIAKLKAQAEAIVKKDSSAVIEKIRGMLEKHGLTTADIAAHVGGGKKRGRKPGVKAAAKAASSVAKYRDPKTGATWTGHGRAPVWIANAKDRTKFLVDATGATASKPNVSAKTPGKAAAKGKLPPKYINRKTGETWSGHARPPVWIKDVKDRSKYLIADGAEATGAATASAVSKAKAAAKKGASKSSGATGGKGQPKGAQPALYRDPKSGSTWSGRGRAPAWLVDVKDRSKFLIAKAGEGAAKPKAVAGKKAAPVKKAAAKKSVVKNSVAKTAVAKKAPAAKEVVGSKKAVAKKSSATSEKVATKKAAAVPTTRAVVKKMAGKKSVADKAVVTNAEPAAAPAAVTEMTA</sequence>
<dbReference type="RefSeq" id="WP_007587302.1">
    <property type="nucleotide sequence ID" value="NZ_AKAU01000150.1"/>
</dbReference>
<dbReference type="EMBL" id="AKAU01000150">
    <property type="protein sequence ID" value="EIM97561.1"/>
    <property type="molecule type" value="Genomic_DNA"/>
</dbReference>
<evidence type="ECO:0000259" key="6">
    <source>
        <dbReference type="SMART" id="SM00528"/>
    </source>
</evidence>
<comment type="caution">
    <text evidence="7">The sequence shown here is derived from an EMBL/GenBank/DDBJ whole genome shotgun (WGS) entry which is preliminary data.</text>
</comment>
<name>A0ABN0FFV0_9BURK</name>
<evidence type="ECO:0000256" key="2">
    <source>
        <dbReference type="ARBA" id="ARBA00010610"/>
    </source>
</evidence>
<dbReference type="SUPFAM" id="SSF81273">
    <property type="entry name" value="H-NS histone-like proteins"/>
    <property type="match status" value="3"/>
</dbReference>
<protein>
    <submittedName>
        <fullName evidence="7">Histone family protein nucleoid-structuring protein H-NS</fullName>
    </submittedName>
</protein>